<dbReference type="EnsemblBacteria" id="BAD71951">
    <property type="protein sequence ID" value="BAD71951"/>
    <property type="gene ID" value="BAD71951"/>
</dbReference>
<geneLocation type="plasmid" evidence="1 2">
    <name>pTT27</name>
</geneLocation>
<gene>
    <name evidence="1" type="ordered locus">TTHB155</name>
</gene>
<reference evidence="3" key="2">
    <citation type="journal article" date="2020" name="Nat. Commun.">
        <title>Structure and mechanism of a Type III CRISPR defence DNA nuclease activated by cyclic oligoadenylate.</title>
        <authorList>
            <person name="McMahon S.A."/>
            <person name="Zhu W."/>
            <person name="Graham S."/>
            <person name="Rambo R."/>
            <person name="White M.F."/>
            <person name="Gloster T.M."/>
        </authorList>
    </citation>
    <scope>X-RAY CRYSTALLOGRAPHY (1.83 ANGSTROMS) OF 2-636</scope>
</reference>
<dbReference type="GeneID" id="3169545"/>
<dbReference type="AlphaFoldDB" id="Q53W14"/>
<dbReference type="RefSeq" id="WP_011229147.1">
    <property type="nucleotide sequence ID" value="NC_006462.1"/>
</dbReference>
<name>Q53W14_THET8</name>
<reference evidence="1 2" key="1">
    <citation type="submission" date="2004-11" db="EMBL/GenBank/DDBJ databases">
        <title>Complete genome sequence of Thermus thermophilus HB8.</title>
        <authorList>
            <person name="Masui R."/>
            <person name="Kurokawa K."/>
            <person name="Nakagawa N."/>
            <person name="Tokunaga F."/>
            <person name="Koyama Y."/>
            <person name="Shibata T."/>
            <person name="Oshima T."/>
            <person name="Yokoyama S."/>
            <person name="Yasunaga T."/>
            <person name="Kuramitsu S."/>
        </authorList>
    </citation>
    <scope>NUCLEOTIDE SEQUENCE [LARGE SCALE GENOMIC DNA]</scope>
    <source>
        <strain evidence="2">ATCC 27634 / DSM 579 / HB8</strain>
        <plasmid evidence="1 2">pTT27</plasmid>
    </source>
</reference>
<proteinExistence type="evidence at protein level"/>
<organism evidence="1 2">
    <name type="scientific">Thermus thermophilus (strain ATCC 27634 / DSM 579 / HB8)</name>
    <dbReference type="NCBI Taxonomy" id="300852"/>
    <lineage>
        <taxon>Bacteria</taxon>
        <taxon>Thermotogati</taxon>
        <taxon>Deinococcota</taxon>
        <taxon>Deinococci</taxon>
        <taxon>Thermales</taxon>
        <taxon>Thermaceae</taxon>
        <taxon>Thermus</taxon>
    </lineage>
</organism>
<evidence type="ECO:0000313" key="2">
    <source>
        <dbReference type="Proteomes" id="UP000000532"/>
    </source>
</evidence>
<dbReference type="EMBL" id="AP008227">
    <property type="protein sequence ID" value="BAD71951.1"/>
    <property type="molecule type" value="Genomic_DNA"/>
</dbReference>
<keyword evidence="3" id="KW-0002">3D-structure</keyword>
<dbReference type="SMR" id="Q53W14"/>
<dbReference type="Gene3D" id="3.40.50.10770">
    <property type="entry name" value="Hypothetical protein VC1899 like domain (Restriction endonuclease-like)"/>
    <property type="match status" value="1"/>
</dbReference>
<protein>
    <submittedName>
        <fullName evidence="1">Uncharacterized protein</fullName>
    </submittedName>
</protein>
<dbReference type="InterPro" id="IPR011335">
    <property type="entry name" value="Restrct_endonuc-II-like"/>
</dbReference>
<evidence type="ECO:0000313" key="1">
    <source>
        <dbReference type="EMBL" id="BAD71951.1"/>
    </source>
</evidence>
<dbReference type="PDB" id="6SCE">
    <property type="method" value="X-ray"/>
    <property type="resolution" value="1.83 A"/>
    <property type="chains" value="A=2-636"/>
</dbReference>
<dbReference type="PATRIC" id="fig|300852.9.peg.2104"/>
<dbReference type="Proteomes" id="UP000000532">
    <property type="component" value="Plasmid pTT27"/>
</dbReference>
<dbReference type="HOGENOM" id="CLU_430166_0_0_0"/>
<keyword evidence="1" id="KW-0614">Plasmid</keyword>
<sequence length="636" mass="71529">MQAPVYLCLLGNDPAPAYLGLKVVEREAGRVAKAVFYSFPAWNEEYGKKRQAFFRLLSEKGVLYEERPLEKGLEEAEAREVWVNLTGGAKYWAVRFLGHWRRPGARVFLVEGHRALEAPRALFLWPREEERSLEAEALTLEEYARLYLEPLGEAWERVSPPGAFPPGAQAARLPGREGGVFVVHRGLPYWYWVRPHLGGEAKDMSRKALSAFSGEAKRLGGQLCLPVVPYHKAHLRSRHPKERENVFARWRAWAREYGVFLVDPGRPLEEEVASLIKGKASKKALPLPQEGPLLLALVSEQAVPLYAAYLHAGPREVYLLTTPEMESRLRWAEAFFRGKGVRVHRSFLSGPWALREVRDLLAPVVEEALRRGHPVHANLNSGTTAMALGLYLALRDGARAHYLDGDRLLLLDGGEAEVPWEEGRPEDLLALRGYRFEEEYPDARPDPGLLALAEEILRRWDEVQTSWEASPLVRRFLKFWKKRFGQAFPPKRLSRLKGLPLEYAVYSHLNAHLAPKGGQARMGGHLVPLGGNEALAPQSTEVDGVFFHRGALWFVECKPTDEGLRERAPIMAELVRSVGGVEARGLMVARRWRGAPPPASPNLVYMALEGGEGVGVYRFPEELEKALSRNPAPRRG</sequence>
<dbReference type="KEGG" id="ttj:TTHB155"/>
<dbReference type="SUPFAM" id="SSF52980">
    <property type="entry name" value="Restriction endonuclease-like"/>
    <property type="match status" value="1"/>
</dbReference>
<keyword evidence="2" id="KW-1185">Reference proteome</keyword>
<evidence type="ECO:0007829" key="3">
    <source>
        <dbReference type="PDB" id="6SCE"/>
    </source>
</evidence>
<dbReference type="PDBsum" id="6SCE"/>
<accession>Q53W14</accession>